<feature type="binding site" evidence="7">
    <location>
        <position position="268"/>
    </location>
    <ligand>
        <name>a divalent metal cation</name>
        <dbReference type="ChEBI" id="CHEBI:60240"/>
    </ligand>
</feature>
<dbReference type="PRINTS" id="PR01271">
    <property type="entry name" value="HISDACETLASE"/>
</dbReference>
<reference evidence="9 10" key="1">
    <citation type="journal article" date="2004" name="Science">
        <title>Complete genome sequence of the apicomplexan, Cryptosporidium parvum.</title>
        <authorList>
            <person name="Abrahamsen M.S."/>
            <person name="Templeton T.J."/>
            <person name="Enomoto S."/>
            <person name="Abrahante J.E."/>
            <person name="Zhu G."/>
            <person name="Lancto C.A."/>
            <person name="Deng M."/>
            <person name="Liu C."/>
            <person name="Widmer G."/>
            <person name="Tzipori S."/>
            <person name="Buck G.A."/>
            <person name="Xu P."/>
            <person name="Bankier A.T."/>
            <person name="Dear P.H."/>
            <person name="Konfortov B.A."/>
            <person name="Spriggs H.F."/>
            <person name="Iyer L."/>
            <person name="Anantharaman V."/>
            <person name="Aravind L."/>
            <person name="Kapur V."/>
        </authorList>
    </citation>
    <scope>NUCLEOTIDE SEQUENCE [LARGE SCALE GENOMIC DNA]</scope>
    <source>
        <strain evidence="10">Iowa II</strain>
    </source>
</reference>
<dbReference type="AlphaFoldDB" id="Q5CXE5"/>
<protein>
    <recommendedName>
        <fullName evidence="2">histone deacetylase</fullName>
        <ecNumber evidence="2">3.5.1.98</ecNumber>
    </recommendedName>
</protein>
<dbReference type="CDD" id="cd09991">
    <property type="entry name" value="HDAC_classI"/>
    <property type="match status" value="1"/>
</dbReference>
<dbReference type="PRINTS" id="PR01270">
    <property type="entry name" value="HDASUPER"/>
</dbReference>
<dbReference type="RefSeq" id="XP_627509.1">
    <property type="nucleotide sequence ID" value="XM_627509.1"/>
</dbReference>
<dbReference type="InterPro" id="IPR003084">
    <property type="entry name" value="HDAC_I/II"/>
</dbReference>
<evidence type="ECO:0000256" key="5">
    <source>
        <dbReference type="PIRSR" id="PIRSR037913-1"/>
    </source>
</evidence>
<dbReference type="InterPro" id="IPR023801">
    <property type="entry name" value="His_deacetylse_dom"/>
</dbReference>
<feature type="binding site" evidence="6">
    <location>
        <position position="307"/>
    </location>
    <ligand>
        <name>substrate</name>
    </ligand>
</feature>
<dbReference type="InterPro" id="IPR037138">
    <property type="entry name" value="His_deacetylse_dom_sf"/>
</dbReference>
<sequence>RYLLYKLSMGAKKKIAYFYDEEVGNFHYGLGHPMKPHRVRMTHDLVSQYGLLEKVDVMVPTPGTVESLTRFHSNDYVDFLRSVNTDNMHDYSDHLARFNVGEDCPVFDGLWEFCQLSAGGSLGGAQSVNELGYQYAINWAGGLHHGKKHEASGFCYVNDCVLGALEFLKYQHRVCYVDIDIHHGDGVEEAFYTSPRCMCVSFHKYGDYFPGTGALNDVGVEEGLGYSVNVPLKDGVDDATFIDLFTKVMTLVMENYRPGAIVLQCGADSLSGDRLGCFNLSLKGHGHAVSFLKKFNVPLLILGGGGYTLRNVPKCWTYETSLIVDTYIDEQLPNSSNFYGYYGPDFSLAVRTSNMENLNSRQDCEEIYRKISENFRDYVFPIGSQISAYDIPEKLPLLYNPNKTPDDYKDGNNIKHEQHQDFDDEMKEWPTVDYNNRAIG</sequence>
<proteinExistence type="inferred from homology"/>
<dbReference type="GO" id="GO:0000118">
    <property type="term" value="C:histone deacetylase complex"/>
    <property type="evidence" value="ECO:0007669"/>
    <property type="project" value="UniProtKB-ARBA"/>
</dbReference>
<dbReference type="PANTHER" id="PTHR10625">
    <property type="entry name" value="HISTONE DEACETYLASE HDAC1-RELATED"/>
    <property type="match status" value="1"/>
</dbReference>
<organism evidence="9 10">
    <name type="scientific">Cryptosporidium parvum (strain Iowa II)</name>
    <dbReference type="NCBI Taxonomy" id="353152"/>
    <lineage>
        <taxon>Eukaryota</taxon>
        <taxon>Sar</taxon>
        <taxon>Alveolata</taxon>
        <taxon>Apicomplexa</taxon>
        <taxon>Conoidasida</taxon>
        <taxon>Coccidia</taxon>
        <taxon>Eucoccidiorida</taxon>
        <taxon>Eimeriorina</taxon>
        <taxon>Cryptosporidiidae</taxon>
        <taxon>Cryptosporidium</taxon>
    </lineage>
</organism>
<dbReference type="InParanoid" id="Q5CXE5"/>
<evidence type="ECO:0000259" key="8">
    <source>
        <dbReference type="Pfam" id="PF00850"/>
    </source>
</evidence>
<dbReference type="KEGG" id="cpv:cgd6_1380"/>
<dbReference type="EC" id="3.5.1.98" evidence="2"/>
<evidence type="ECO:0000256" key="7">
    <source>
        <dbReference type="PIRSR" id="PIRSR037913-3"/>
    </source>
</evidence>
<dbReference type="GO" id="GO:0046872">
    <property type="term" value="F:metal ion binding"/>
    <property type="evidence" value="ECO:0007669"/>
    <property type="project" value="UniProtKB-KW"/>
</dbReference>
<dbReference type="GO" id="GO:0141221">
    <property type="term" value="F:histone deacetylase activity, hydrolytic mechanism"/>
    <property type="evidence" value="ECO:0007669"/>
    <property type="project" value="UniProtKB-EC"/>
</dbReference>
<evidence type="ECO:0000256" key="2">
    <source>
        <dbReference type="ARBA" id="ARBA00012111"/>
    </source>
</evidence>
<evidence type="ECO:0000256" key="1">
    <source>
        <dbReference type="ARBA" id="ARBA00006457"/>
    </source>
</evidence>
<keyword evidence="4" id="KW-0156">Chromatin regulator</keyword>
<dbReference type="EMBL" id="AAEE01000002">
    <property type="protein sequence ID" value="EAK90124.1"/>
    <property type="molecule type" value="Genomic_DNA"/>
</dbReference>
<evidence type="ECO:0000256" key="6">
    <source>
        <dbReference type="PIRSR" id="PIRSR037913-2"/>
    </source>
</evidence>
<comment type="caution">
    <text evidence="9">The sequence shown here is derived from an EMBL/GenBank/DDBJ whole genome shotgun (WGS) entry which is preliminary data.</text>
</comment>
<gene>
    <name evidence="9" type="ORF">cgd6_1380</name>
</gene>
<dbReference type="PANTHER" id="PTHR10625:SF10">
    <property type="entry name" value="HISTONE DEACETYLASE HDAC1"/>
    <property type="match status" value="1"/>
</dbReference>
<dbReference type="InterPro" id="IPR000286">
    <property type="entry name" value="HDACs"/>
</dbReference>
<comment type="similarity">
    <text evidence="1">Belongs to the histone deacetylase family. HD type 1 subfamily.</text>
</comment>
<dbReference type="OMA" id="ITDFYYL"/>
<dbReference type="Proteomes" id="UP000006726">
    <property type="component" value="Chromosome 6"/>
</dbReference>
<keyword evidence="7" id="KW-0479">Metal-binding</keyword>
<dbReference type="InterPro" id="IPR023696">
    <property type="entry name" value="Ureohydrolase_dom_sf"/>
</dbReference>
<dbReference type="STRING" id="353152.Q5CXE5"/>
<feature type="binding site" evidence="7">
    <location>
        <position position="182"/>
    </location>
    <ligand>
        <name>a divalent metal cation</name>
        <dbReference type="ChEBI" id="CHEBI:60240"/>
    </ligand>
</feature>
<dbReference type="OrthoDB" id="1918432at2759"/>
<feature type="domain" description="Histone deacetylase" evidence="8">
    <location>
        <begin position="32"/>
        <end position="321"/>
    </location>
</feature>
<evidence type="ECO:0000256" key="4">
    <source>
        <dbReference type="ARBA" id="ARBA00022853"/>
    </source>
</evidence>
<feature type="non-terminal residue" evidence="9">
    <location>
        <position position="1"/>
    </location>
</feature>
<keyword evidence="3" id="KW-0378">Hydrolase</keyword>
<feature type="binding site" evidence="6">
    <location>
        <position position="103"/>
    </location>
    <ligand>
        <name>substrate</name>
    </ligand>
</feature>
<dbReference type="SUPFAM" id="SSF52768">
    <property type="entry name" value="Arginase/deacetylase"/>
    <property type="match status" value="1"/>
</dbReference>
<evidence type="ECO:0000313" key="9">
    <source>
        <dbReference type="EMBL" id="EAK90124.1"/>
    </source>
</evidence>
<dbReference type="Pfam" id="PF00850">
    <property type="entry name" value="Hist_deacetyl"/>
    <property type="match status" value="1"/>
</dbReference>
<name>Q5CXE5_CRYPI</name>
<dbReference type="GeneID" id="3375869"/>
<evidence type="ECO:0000256" key="3">
    <source>
        <dbReference type="ARBA" id="ARBA00022801"/>
    </source>
</evidence>
<accession>Q5CXE5</accession>
<dbReference type="PIRSF" id="PIRSF037913">
    <property type="entry name" value="His_deacetylse_1"/>
    <property type="match status" value="1"/>
</dbReference>
<keyword evidence="10" id="KW-1185">Reference proteome</keyword>
<dbReference type="Gene3D" id="3.40.800.20">
    <property type="entry name" value="Histone deacetylase domain"/>
    <property type="match status" value="1"/>
</dbReference>
<dbReference type="GO" id="GO:0031507">
    <property type="term" value="P:heterochromatin formation"/>
    <property type="evidence" value="ECO:0007669"/>
    <property type="project" value="TreeGrafter"/>
</dbReference>
<feature type="binding site" evidence="7">
    <location>
        <position position="180"/>
    </location>
    <ligand>
        <name>a divalent metal cation</name>
        <dbReference type="ChEBI" id="CHEBI:60240"/>
    </ligand>
</feature>
<evidence type="ECO:0000313" key="10">
    <source>
        <dbReference type="Proteomes" id="UP000006726"/>
    </source>
</evidence>
<feature type="active site" description="Proton acceptor" evidence="5">
    <location>
        <position position="145"/>
    </location>
</feature>
<feature type="binding site" evidence="6">
    <location>
        <position position="153"/>
    </location>
    <ligand>
        <name>substrate</name>
    </ligand>
</feature>